<evidence type="ECO:0000256" key="1">
    <source>
        <dbReference type="SAM" id="Phobius"/>
    </source>
</evidence>
<keyword evidence="1" id="KW-1133">Transmembrane helix</keyword>
<keyword evidence="1" id="KW-0472">Membrane</keyword>
<keyword evidence="1" id="KW-0812">Transmembrane</keyword>
<keyword evidence="3" id="KW-1185">Reference proteome</keyword>
<dbReference type="Proteomes" id="UP001341840">
    <property type="component" value="Unassembled WGS sequence"/>
</dbReference>
<sequence>MTPAPPELCVEDPSTSSFHPLSSLSAVSSMAISARKLDIAGALIAVLGLVRTGSDQKIGPFTGSSKLKDWRCIRTKVTRRRPFFIYLVVVLPAAPVSSFFVVLVCIPRLGVIQRSTTTSIFLPKFFQRYDFIQFCSVSESSLVSSSSLAV</sequence>
<evidence type="ECO:0000313" key="3">
    <source>
        <dbReference type="Proteomes" id="UP001341840"/>
    </source>
</evidence>
<protein>
    <submittedName>
        <fullName evidence="2">Uncharacterized protein</fullName>
    </submittedName>
</protein>
<proteinExistence type="predicted"/>
<accession>A0ABU6QBP4</accession>
<dbReference type="EMBL" id="JASCZI010000143">
    <property type="protein sequence ID" value="MED6109330.1"/>
    <property type="molecule type" value="Genomic_DNA"/>
</dbReference>
<evidence type="ECO:0000313" key="2">
    <source>
        <dbReference type="EMBL" id="MED6109330.1"/>
    </source>
</evidence>
<reference evidence="2 3" key="1">
    <citation type="journal article" date="2023" name="Plants (Basel)">
        <title>Bridging the Gap: Combining Genomics and Transcriptomics Approaches to Understand Stylosanthes scabra, an Orphan Legume from the Brazilian Caatinga.</title>
        <authorList>
            <person name="Ferreira-Neto J.R.C."/>
            <person name="da Silva M.D."/>
            <person name="Binneck E."/>
            <person name="de Melo N.F."/>
            <person name="da Silva R.H."/>
            <person name="de Melo A.L.T.M."/>
            <person name="Pandolfi V."/>
            <person name="Bustamante F.O."/>
            <person name="Brasileiro-Vidal A.C."/>
            <person name="Benko-Iseppon A.M."/>
        </authorList>
    </citation>
    <scope>NUCLEOTIDE SEQUENCE [LARGE SCALE GENOMIC DNA]</scope>
    <source>
        <tissue evidence="2">Leaves</tissue>
    </source>
</reference>
<organism evidence="2 3">
    <name type="scientific">Stylosanthes scabra</name>
    <dbReference type="NCBI Taxonomy" id="79078"/>
    <lineage>
        <taxon>Eukaryota</taxon>
        <taxon>Viridiplantae</taxon>
        <taxon>Streptophyta</taxon>
        <taxon>Embryophyta</taxon>
        <taxon>Tracheophyta</taxon>
        <taxon>Spermatophyta</taxon>
        <taxon>Magnoliopsida</taxon>
        <taxon>eudicotyledons</taxon>
        <taxon>Gunneridae</taxon>
        <taxon>Pentapetalae</taxon>
        <taxon>rosids</taxon>
        <taxon>fabids</taxon>
        <taxon>Fabales</taxon>
        <taxon>Fabaceae</taxon>
        <taxon>Papilionoideae</taxon>
        <taxon>50 kb inversion clade</taxon>
        <taxon>dalbergioids sensu lato</taxon>
        <taxon>Dalbergieae</taxon>
        <taxon>Pterocarpus clade</taxon>
        <taxon>Stylosanthes</taxon>
    </lineage>
</organism>
<feature type="transmembrane region" description="Helical" evidence="1">
    <location>
        <begin position="83"/>
        <end position="104"/>
    </location>
</feature>
<comment type="caution">
    <text evidence="2">The sequence shown here is derived from an EMBL/GenBank/DDBJ whole genome shotgun (WGS) entry which is preliminary data.</text>
</comment>
<gene>
    <name evidence="2" type="ORF">PIB30_032441</name>
</gene>
<name>A0ABU6QBP4_9FABA</name>